<proteinExistence type="predicted"/>
<sequence length="67" mass="7549">MDHHAASEQRSAEMRMLSQKLAETGWRDELKKHCVQHVQDRGVEKVTIQDITAAISPPGAARRSRTP</sequence>
<dbReference type="PANTHER" id="PTHR12514">
    <property type="entry name" value="ENHANCER OF YELLOW 2 TRANSCRIPTION FACTOR"/>
    <property type="match status" value="1"/>
</dbReference>
<evidence type="ECO:0000313" key="1">
    <source>
        <dbReference type="EMBL" id="CAK0895838.1"/>
    </source>
</evidence>
<dbReference type="Proteomes" id="UP001189429">
    <property type="component" value="Unassembled WGS sequence"/>
</dbReference>
<accession>A0ABN9XCM9</accession>
<dbReference type="InterPro" id="IPR018783">
    <property type="entry name" value="TF_ENY2"/>
</dbReference>
<evidence type="ECO:0008006" key="3">
    <source>
        <dbReference type="Google" id="ProtNLM"/>
    </source>
</evidence>
<dbReference type="InterPro" id="IPR038212">
    <property type="entry name" value="TF_EnY2_sf"/>
</dbReference>
<name>A0ABN9XCM9_9DINO</name>
<reference evidence="1" key="1">
    <citation type="submission" date="2023-10" db="EMBL/GenBank/DDBJ databases">
        <authorList>
            <person name="Chen Y."/>
            <person name="Shah S."/>
            <person name="Dougan E. K."/>
            <person name="Thang M."/>
            <person name="Chan C."/>
        </authorList>
    </citation>
    <scope>NUCLEOTIDE SEQUENCE [LARGE SCALE GENOMIC DNA]</scope>
</reference>
<comment type="caution">
    <text evidence="1">The sequence shown here is derived from an EMBL/GenBank/DDBJ whole genome shotgun (WGS) entry which is preliminary data.</text>
</comment>
<keyword evidence="2" id="KW-1185">Reference proteome</keyword>
<dbReference type="Pfam" id="PF10163">
    <property type="entry name" value="EnY2"/>
    <property type="match status" value="1"/>
</dbReference>
<gene>
    <name evidence="1" type="ORF">PCOR1329_LOCUS74457</name>
</gene>
<organism evidence="1 2">
    <name type="scientific">Prorocentrum cordatum</name>
    <dbReference type="NCBI Taxonomy" id="2364126"/>
    <lineage>
        <taxon>Eukaryota</taxon>
        <taxon>Sar</taxon>
        <taxon>Alveolata</taxon>
        <taxon>Dinophyceae</taxon>
        <taxon>Prorocentrales</taxon>
        <taxon>Prorocentraceae</taxon>
        <taxon>Prorocentrum</taxon>
    </lineage>
</organism>
<dbReference type="EMBL" id="CAUYUJ010020094">
    <property type="protein sequence ID" value="CAK0895838.1"/>
    <property type="molecule type" value="Genomic_DNA"/>
</dbReference>
<dbReference type="Gene3D" id="1.10.246.140">
    <property type="match status" value="1"/>
</dbReference>
<protein>
    <recommendedName>
        <fullName evidence="3">Transcription and mRNA export factor ENY2</fullName>
    </recommendedName>
</protein>
<evidence type="ECO:0000313" key="2">
    <source>
        <dbReference type="Proteomes" id="UP001189429"/>
    </source>
</evidence>